<reference evidence="2 3" key="1">
    <citation type="submission" date="2013-03" db="EMBL/GenBank/DDBJ databases">
        <title>The Genome Sequence of Exophiala aquamarina CBS 119918.</title>
        <authorList>
            <consortium name="The Broad Institute Genomics Platform"/>
            <person name="Cuomo C."/>
            <person name="de Hoog S."/>
            <person name="Gorbushina A."/>
            <person name="Walker B."/>
            <person name="Young S.K."/>
            <person name="Zeng Q."/>
            <person name="Gargeya S."/>
            <person name="Fitzgerald M."/>
            <person name="Haas B."/>
            <person name="Abouelleil A."/>
            <person name="Allen A.W."/>
            <person name="Alvarado L."/>
            <person name="Arachchi H.M."/>
            <person name="Berlin A.M."/>
            <person name="Chapman S.B."/>
            <person name="Gainer-Dewar J."/>
            <person name="Goldberg J."/>
            <person name="Griggs A."/>
            <person name="Gujja S."/>
            <person name="Hansen M."/>
            <person name="Howarth C."/>
            <person name="Imamovic A."/>
            <person name="Ireland A."/>
            <person name="Larimer J."/>
            <person name="McCowan C."/>
            <person name="Murphy C."/>
            <person name="Pearson M."/>
            <person name="Poon T.W."/>
            <person name="Priest M."/>
            <person name="Roberts A."/>
            <person name="Saif S."/>
            <person name="Shea T."/>
            <person name="Sisk P."/>
            <person name="Sykes S."/>
            <person name="Wortman J."/>
            <person name="Nusbaum C."/>
            <person name="Birren B."/>
        </authorList>
    </citation>
    <scope>NUCLEOTIDE SEQUENCE [LARGE SCALE GENOMIC DNA]</scope>
    <source>
        <strain evidence="2 3">CBS 119918</strain>
    </source>
</reference>
<dbReference type="EMBL" id="AMGV01000007">
    <property type="protein sequence ID" value="KEF55809.1"/>
    <property type="molecule type" value="Genomic_DNA"/>
</dbReference>
<keyword evidence="3" id="KW-1185">Reference proteome</keyword>
<accession>A0A072P6T8</accession>
<dbReference type="InterPro" id="IPR004045">
    <property type="entry name" value="Glutathione_S-Trfase_N"/>
</dbReference>
<dbReference type="InterPro" id="IPR036249">
    <property type="entry name" value="Thioredoxin-like_sf"/>
</dbReference>
<feature type="non-terminal residue" evidence="2">
    <location>
        <position position="1"/>
    </location>
</feature>
<organism evidence="2 3">
    <name type="scientific">Exophiala aquamarina CBS 119918</name>
    <dbReference type="NCBI Taxonomy" id="1182545"/>
    <lineage>
        <taxon>Eukaryota</taxon>
        <taxon>Fungi</taxon>
        <taxon>Dikarya</taxon>
        <taxon>Ascomycota</taxon>
        <taxon>Pezizomycotina</taxon>
        <taxon>Eurotiomycetes</taxon>
        <taxon>Chaetothyriomycetidae</taxon>
        <taxon>Chaetothyriales</taxon>
        <taxon>Herpotrichiellaceae</taxon>
        <taxon>Exophiala</taxon>
    </lineage>
</organism>
<proteinExistence type="predicted"/>
<evidence type="ECO:0000259" key="1">
    <source>
        <dbReference type="Pfam" id="PF02798"/>
    </source>
</evidence>
<sequence>CLYDAKGIGPNPWKTVTLFEELNVSYETYFLNFGAGRNGVEGEEFKKNNLAGRVSLICDPAIGISLSESNTIA</sequence>
<dbReference type="VEuPathDB" id="FungiDB:A1O9_08560"/>
<dbReference type="GeneID" id="25283472"/>
<dbReference type="AlphaFoldDB" id="A0A072P6T8"/>
<comment type="caution">
    <text evidence="2">The sequence shown here is derived from an EMBL/GenBank/DDBJ whole genome shotgun (WGS) entry which is preliminary data.</text>
</comment>
<dbReference type="Proteomes" id="UP000027920">
    <property type="component" value="Unassembled WGS sequence"/>
</dbReference>
<dbReference type="OrthoDB" id="249703at2759"/>
<dbReference type="SUPFAM" id="SSF52833">
    <property type="entry name" value="Thioredoxin-like"/>
    <property type="match status" value="1"/>
</dbReference>
<evidence type="ECO:0000313" key="2">
    <source>
        <dbReference type="EMBL" id="KEF55809.1"/>
    </source>
</evidence>
<gene>
    <name evidence="2" type="ORF">A1O9_08560</name>
</gene>
<dbReference type="Gene3D" id="3.40.30.10">
    <property type="entry name" value="Glutaredoxin"/>
    <property type="match status" value="1"/>
</dbReference>
<dbReference type="HOGENOM" id="CLU_2711561_0_0_1"/>
<protein>
    <recommendedName>
        <fullName evidence="1">GST N-terminal domain-containing protein</fullName>
    </recommendedName>
</protein>
<feature type="domain" description="GST N-terminal" evidence="1">
    <location>
        <begin position="9"/>
        <end position="73"/>
    </location>
</feature>
<dbReference type="Pfam" id="PF02798">
    <property type="entry name" value="GST_N"/>
    <property type="match status" value="1"/>
</dbReference>
<dbReference type="RefSeq" id="XP_013258399.1">
    <property type="nucleotide sequence ID" value="XM_013402945.1"/>
</dbReference>
<name>A0A072P6T8_9EURO</name>
<evidence type="ECO:0000313" key="3">
    <source>
        <dbReference type="Proteomes" id="UP000027920"/>
    </source>
</evidence>